<dbReference type="SFLD" id="SFLDS00003">
    <property type="entry name" value="Haloacid_Dehalogenase"/>
    <property type="match status" value="1"/>
</dbReference>
<dbReference type="Pfam" id="PF00690">
    <property type="entry name" value="Cation_ATPase_N"/>
    <property type="match status" value="1"/>
</dbReference>
<dbReference type="Gene3D" id="2.70.150.10">
    <property type="entry name" value="Calcium-transporting ATPase, cytoplasmic transduction domain A"/>
    <property type="match status" value="1"/>
</dbReference>
<gene>
    <name evidence="22" type="primary">mgtA</name>
    <name evidence="22" type="ORF">HB912_01950</name>
</gene>
<dbReference type="NCBIfam" id="TIGR01524">
    <property type="entry name" value="ATPase-IIIB_Mg"/>
    <property type="match status" value="1"/>
</dbReference>
<dbReference type="CDD" id="cd02077">
    <property type="entry name" value="P-type_ATPase_Mg"/>
    <property type="match status" value="1"/>
</dbReference>
<dbReference type="PANTHER" id="PTHR42861">
    <property type="entry name" value="CALCIUM-TRANSPORTING ATPASE"/>
    <property type="match status" value="1"/>
</dbReference>
<protein>
    <recommendedName>
        <fullName evidence="5">Magnesium-transporting ATPase, P-type 1</fullName>
        <ecNumber evidence="4">7.2.2.14</ecNumber>
    </recommendedName>
    <alternativeName>
        <fullName evidence="18">Mg(2+) transport ATPase, P-type 1</fullName>
    </alternativeName>
</protein>
<organism evidence="22 23">
    <name type="scientific">Listeria aquatica</name>
    <dbReference type="NCBI Taxonomy" id="1494960"/>
    <lineage>
        <taxon>Bacteria</taxon>
        <taxon>Bacillati</taxon>
        <taxon>Bacillota</taxon>
        <taxon>Bacilli</taxon>
        <taxon>Bacillales</taxon>
        <taxon>Listeriaceae</taxon>
        <taxon>Listeria</taxon>
    </lineage>
</organism>
<dbReference type="InterPro" id="IPR008250">
    <property type="entry name" value="ATPase_P-typ_transduc_dom_A_sf"/>
</dbReference>
<feature type="transmembrane region" description="Helical" evidence="20">
    <location>
        <begin position="86"/>
        <end position="106"/>
    </location>
</feature>
<feature type="transmembrane region" description="Helical" evidence="20">
    <location>
        <begin position="791"/>
        <end position="813"/>
    </location>
</feature>
<feature type="domain" description="Cation-transporting P-type ATPase N-terminal" evidence="21">
    <location>
        <begin position="12"/>
        <end position="83"/>
    </location>
</feature>
<comment type="similarity">
    <text evidence="3">Belongs to the cation transport ATPase (P-type) (TC 3.A.3) family. Type IIIB subfamily.</text>
</comment>
<dbReference type="AlphaFoldDB" id="A0A841ZMJ4"/>
<dbReference type="SUPFAM" id="SSF56784">
    <property type="entry name" value="HAD-like"/>
    <property type="match status" value="1"/>
</dbReference>
<dbReference type="InterPro" id="IPR036412">
    <property type="entry name" value="HAD-like_sf"/>
</dbReference>
<feature type="transmembrane region" description="Helical" evidence="20">
    <location>
        <begin position="758"/>
        <end position="779"/>
    </location>
</feature>
<evidence type="ECO:0000256" key="17">
    <source>
        <dbReference type="ARBA" id="ARBA00023136"/>
    </source>
</evidence>
<keyword evidence="8" id="KW-0997">Cell inner membrane</keyword>
<dbReference type="Pfam" id="PF00689">
    <property type="entry name" value="Cation_ATPase_C"/>
    <property type="match status" value="1"/>
</dbReference>
<dbReference type="Gene3D" id="3.40.50.1000">
    <property type="entry name" value="HAD superfamily/HAD-like"/>
    <property type="match status" value="1"/>
</dbReference>
<dbReference type="GO" id="GO:0005886">
    <property type="term" value="C:plasma membrane"/>
    <property type="evidence" value="ECO:0007669"/>
    <property type="project" value="UniProtKB-SubCell"/>
</dbReference>
<evidence type="ECO:0000256" key="14">
    <source>
        <dbReference type="ARBA" id="ARBA00022967"/>
    </source>
</evidence>
<evidence type="ECO:0000256" key="1">
    <source>
        <dbReference type="ARBA" id="ARBA00003954"/>
    </source>
</evidence>
<evidence type="ECO:0000256" key="9">
    <source>
        <dbReference type="ARBA" id="ARBA00022553"/>
    </source>
</evidence>
<evidence type="ECO:0000256" key="4">
    <source>
        <dbReference type="ARBA" id="ARBA00012786"/>
    </source>
</evidence>
<evidence type="ECO:0000256" key="3">
    <source>
        <dbReference type="ARBA" id="ARBA00008746"/>
    </source>
</evidence>
<dbReference type="NCBIfam" id="NF011702">
    <property type="entry name" value="PRK15122.1"/>
    <property type="match status" value="1"/>
</dbReference>
<feature type="transmembrane region" description="Helical" evidence="20">
    <location>
        <begin position="55"/>
        <end position="80"/>
    </location>
</feature>
<feature type="transmembrane region" description="Helical" evidence="20">
    <location>
        <begin position="724"/>
        <end position="746"/>
    </location>
</feature>
<dbReference type="InterPro" id="IPR006068">
    <property type="entry name" value="ATPase_P-typ_cation-transptr_C"/>
</dbReference>
<evidence type="ECO:0000256" key="11">
    <source>
        <dbReference type="ARBA" id="ARBA00022741"/>
    </source>
</evidence>
<dbReference type="InterPro" id="IPR006415">
    <property type="entry name" value="P-type_ATPase_IIIB"/>
</dbReference>
<dbReference type="PROSITE" id="PS00154">
    <property type="entry name" value="ATPASE_E1_E2"/>
    <property type="match status" value="1"/>
</dbReference>
<evidence type="ECO:0000259" key="21">
    <source>
        <dbReference type="SMART" id="SM00831"/>
    </source>
</evidence>
<reference evidence="22 23" key="1">
    <citation type="submission" date="2020-03" db="EMBL/GenBank/DDBJ databases">
        <title>Soil Listeria distribution.</title>
        <authorList>
            <person name="Liao J."/>
            <person name="Wiedmann M."/>
        </authorList>
    </citation>
    <scope>NUCLEOTIDE SEQUENCE [LARGE SCALE GENOMIC DNA]</scope>
    <source>
        <strain evidence="22 23">FSL L7-1507</strain>
    </source>
</reference>
<dbReference type="InterPro" id="IPR004014">
    <property type="entry name" value="ATPase_P-typ_cation-transptr_N"/>
</dbReference>
<evidence type="ECO:0000313" key="23">
    <source>
        <dbReference type="Proteomes" id="UP000559885"/>
    </source>
</evidence>
<comment type="catalytic activity">
    <reaction evidence="19">
        <text>Mg(2+)(out) + ATP + H2O = Mg(2+)(in) + ADP + phosphate + H(+)</text>
        <dbReference type="Rhea" id="RHEA:10260"/>
        <dbReference type="ChEBI" id="CHEBI:15377"/>
        <dbReference type="ChEBI" id="CHEBI:15378"/>
        <dbReference type="ChEBI" id="CHEBI:18420"/>
        <dbReference type="ChEBI" id="CHEBI:30616"/>
        <dbReference type="ChEBI" id="CHEBI:43474"/>
        <dbReference type="ChEBI" id="CHEBI:456216"/>
        <dbReference type="EC" id="7.2.2.14"/>
    </reaction>
</comment>
<dbReference type="PRINTS" id="PR01836">
    <property type="entry name" value="MGATPASE"/>
</dbReference>
<dbReference type="InterPro" id="IPR059000">
    <property type="entry name" value="ATPase_P-type_domA"/>
</dbReference>
<evidence type="ECO:0000313" key="22">
    <source>
        <dbReference type="EMBL" id="MBC1520405.1"/>
    </source>
</evidence>
<dbReference type="EMBL" id="JAARRM010000001">
    <property type="protein sequence ID" value="MBC1520405.1"/>
    <property type="molecule type" value="Genomic_DNA"/>
</dbReference>
<keyword evidence="7" id="KW-1003">Cell membrane</keyword>
<feature type="transmembrane region" description="Helical" evidence="20">
    <location>
        <begin position="668"/>
        <end position="690"/>
    </location>
</feature>
<dbReference type="InterPro" id="IPR001757">
    <property type="entry name" value="P_typ_ATPase"/>
</dbReference>
<feature type="transmembrane region" description="Helical" evidence="20">
    <location>
        <begin position="249"/>
        <end position="268"/>
    </location>
</feature>
<evidence type="ECO:0000256" key="7">
    <source>
        <dbReference type="ARBA" id="ARBA00022475"/>
    </source>
</evidence>
<dbReference type="GO" id="GO:0016887">
    <property type="term" value="F:ATP hydrolysis activity"/>
    <property type="evidence" value="ECO:0007669"/>
    <property type="project" value="InterPro"/>
</dbReference>
<feature type="transmembrane region" description="Helical" evidence="20">
    <location>
        <begin position="825"/>
        <end position="845"/>
    </location>
</feature>
<keyword evidence="17 20" id="KW-0472">Membrane</keyword>
<dbReference type="Gene3D" id="3.40.1110.10">
    <property type="entry name" value="Calcium-transporting ATPase, cytoplasmic domain N"/>
    <property type="match status" value="1"/>
</dbReference>
<dbReference type="SMART" id="SM00831">
    <property type="entry name" value="Cation_ATPase_N"/>
    <property type="match status" value="1"/>
</dbReference>
<dbReference type="InterPro" id="IPR018303">
    <property type="entry name" value="ATPase_P-typ_P_site"/>
</dbReference>
<sequence length="857" mass="95834">MKQNEIGLLKESKEILTAIFTRYETEKNGLKEGQVSKKLEFYGENRTKKSKPKPVYLLLLKAFHDPFIYILMLLAVISLLTADFEAAIIMSVMIAFSVCISFIQSIRAQKASFSLQSFIENRTTVIRDGVKCEIETKYLVPGDIICLSTGVMIPADVRVFEAQDLFVNQSMLTGEALPVEKYSFSANENGTILESQNLSFMGTDVVSGIGRAVVLRTGDETIFGELAEMATATRDQTSFDKGVRAVSKMLFYFMLVMVPIVFSMNGFLKGDWLQAFMFSVAVAVGLTPEMLPMIVNTNLAKGAVKMAKEKVIVKELNAIQNLGAMDVLCTDKTGTLTCDQITLVQHIDASGNPSNSVLEDAFLNSYYQTGYKNVLDYAVIKHTEQTSDGLRSLKRMQKLDEIPFDFERRLLSVIIRERSADRMITKGAVREVFQICTHIEEKNEIKELTEKEKTKLSRFSETLNQQGMRVIGICYKDKPKASKFSSDDEENMIFKGFIGFLDPVKLSAADAVKRLNDKGVQVKVLTGDNEIVTKKVCQEVGISSERFLLGTEIENMNDTELHQAIQEVSILAKLSPLQKARIVTVLKKEGGHTVGFMGDGMNDAPALRKADVGISVDTATDITKDASSVILLEKSLTVLERGLVEGRTVFGNILKYVKMTASSNFGNVFSVLIASAFLPFLPMLSLQLLLQNLLYDFSQLTLPWDRMDDSFLEKPRKWNTKNMLRFILTIGPVSSIFDILTFVIMWNVFQANSISEQALFQSGWFVVGLLTQTLVVHMIRTEKVPFIQSTATKPVLISTLIIMGLGLVIPFTGFGHAMGFVNLPAMYFLFLVGILLSYMIVIQFVKQVYIKKFHDWI</sequence>
<evidence type="ECO:0000256" key="2">
    <source>
        <dbReference type="ARBA" id="ARBA00004429"/>
    </source>
</evidence>
<dbReference type="SUPFAM" id="SSF81660">
    <property type="entry name" value="Metal cation-transporting ATPase, ATP-binding domain N"/>
    <property type="match status" value="1"/>
</dbReference>
<dbReference type="SUPFAM" id="SSF81653">
    <property type="entry name" value="Calcium ATPase, transduction domain A"/>
    <property type="match status" value="1"/>
</dbReference>
<evidence type="ECO:0000256" key="6">
    <source>
        <dbReference type="ARBA" id="ARBA00022448"/>
    </source>
</evidence>
<name>A0A841ZMJ4_9LIST</name>
<evidence type="ECO:0000256" key="10">
    <source>
        <dbReference type="ARBA" id="ARBA00022692"/>
    </source>
</evidence>
<dbReference type="InterPro" id="IPR023299">
    <property type="entry name" value="ATPase_P-typ_cyto_dom_N"/>
</dbReference>
<keyword evidence="10 20" id="KW-0812">Transmembrane</keyword>
<evidence type="ECO:0000256" key="5">
    <source>
        <dbReference type="ARBA" id="ARBA00013555"/>
    </source>
</evidence>
<dbReference type="GO" id="GO:0015444">
    <property type="term" value="F:P-type magnesium transporter activity"/>
    <property type="evidence" value="ECO:0007669"/>
    <property type="project" value="UniProtKB-EC"/>
</dbReference>
<evidence type="ECO:0000256" key="12">
    <source>
        <dbReference type="ARBA" id="ARBA00022840"/>
    </source>
</evidence>
<dbReference type="Pfam" id="PF00122">
    <property type="entry name" value="E1-E2_ATPase"/>
    <property type="match status" value="1"/>
</dbReference>
<accession>A0A841ZMJ4</accession>
<dbReference type="SUPFAM" id="SSF81665">
    <property type="entry name" value="Calcium ATPase, transmembrane domain M"/>
    <property type="match status" value="1"/>
</dbReference>
<evidence type="ECO:0000256" key="8">
    <source>
        <dbReference type="ARBA" id="ARBA00022519"/>
    </source>
</evidence>
<evidence type="ECO:0000256" key="15">
    <source>
        <dbReference type="ARBA" id="ARBA00022989"/>
    </source>
</evidence>
<dbReference type="NCBIfam" id="TIGR01494">
    <property type="entry name" value="ATPase_P-type"/>
    <property type="match status" value="2"/>
</dbReference>
<keyword evidence="15 20" id="KW-1133">Transmembrane helix</keyword>
<keyword evidence="16" id="KW-0406">Ion transport</keyword>
<keyword evidence="13" id="KW-0460">Magnesium</keyword>
<comment type="subcellular location">
    <subcellularLocation>
        <location evidence="2">Cell inner membrane</location>
        <topology evidence="2">Multi-pass membrane protein</topology>
    </subcellularLocation>
</comment>
<keyword evidence="14" id="KW-1278">Translocase</keyword>
<dbReference type="InterPro" id="IPR023298">
    <property type="entry name" value="ATPase_P-typ_TM_dom_sf"/>
</dbReference>
<dbReference type="GO" id="GO:0005524">
    <property type="term" value="F:ATP binding"/>
    <property type="evidence" value="ECO:0007669"/>
    <property type="project" value="UniProtKB-KW"/>
</dbReference>
<comment type="caution">
    <text evidence="22">The sequence shown here is derived from an EMBL/GenBank/DDBJ whole genome shotgun (WGS) entry which is preliminary data.</text>
</comment>
<evidence type="ECO:0000256" key="20">
    <source>
        <dbReference type="SAM" id="Phobius"/>
    </source>
</evidence>
<dbReference type="Proteomes" id="UP000559885">
    <property type="component" value="Unassembled WGS sequence"/>
</dbReference>
<dbReference type="Pfam" id="PF13246">
    <property type="entry name" value="Cation_ATPase"/>
    <property type="match status" value="1"/>
</dbReference>
<dbReference type="Gene3D" id="1.20.1110.10">
    <property type="entry name" value="Calcium-transporting ATPase, transmembrane domain"/>
    <property type="match status" value="1"/>
</dbReference>
<keyword evidence="12" id="KW-0067">ATP-binding</keyword>
<dbReference type="SFLD" id="SFLDG00002">
    <property type="entry name" value="C1.7:_P-type_atpase_like"/>
    <property type="match status" value="1"/>
</dbReference>
<evidence type="ECO:0000256" key="19">
    <source>
        <dbReference type="ARBA" id="ARBA00047295"/>
    </source>
</evidence>
<proteinExistence type="inferred from homology"/>
<dbReference type="InterPro" id="IPR044492">
    <property type="entry name" value="P_typ_ATPase_HD_dom"/>
</dbReference>
<keyword evidence="6" id="KW-0813">Transport</keyword>
<keyword evidence="11" id="KW-0547">Nucleotide-binding</keyword>
<evidence type="ECO:0000256" key="18">
    <source>
        <dbReference type="ARBA" id="ARBA00029806"/>
    </source>
</evidence>
<evidence type="ECO:0000256" key="13">
    <source>
        <dbReference type="ARBA" id="ARBA00022842"/>
    </source>
</evidence>
<dbReference type="InterPro" id="IPR023214">
    <property type="entry name" value="HAD_sf"/>
</dbReference>
<dbReference type="EC" id="7.2.2.14" evidence="4"/>
<dbReference type="RefSeq" id="WP_185371976.1">
    <property type="nucleotide sequence ID" value="NZ_JAARRM010000001.1"/>
</dbReference>
<comment type="function">
    <text evidence="1">Mediates magnesium influx to the cytosol.</text>
</comment>
<dbReference type="SFLD" id="SFLDF00027">
    <property type="entry name" value="p-type_atpase"/>
    <property type="match status" value="1"/>
</dbReference>
<evidence type="ECO:0000256" key="16">
    <source>
        <dbReference type="ARBA" id="ARBA00023065"/>
    </source>
</evidence>
<keyword evidence="9" id="KW-0597">Phosphoprotein</keyword>